<dbReference type="KEGG" id="xor:XOC_3807"/>
<sequence length="61" mass="6463">MNQAGSSQRNRCVPRCGALRPCRPPLVRPSLHANPLAGPATVLARPPQALHIATAHLAPPR</sequence>
<protein>
    <submittedName>
        <fullName evidence="1">Uncharacterized protein</fullName>
    </submittedName>
</protein>
<dbReference type="AlphaFoldDB" id="G7TGF0"/>
<gene>
    <name evidence="1" type="ORF">XOC_3807</name>
</gene>
<evidence type="ECO:0000313" key="2">
    <source>
        <dbReference type="Proteomes" id="UP000008851"/>
    </source>
</evidence>
<dbReference type="EMBL" id="CP003057">
    <property type="protein sequence ID" value="AEQ97897.1"/>
    <property type="molecule type" value="Genomic_DNA"/>
</dbReference>
<proteinExistence type="predicted"/>
<organism evidence="1 2">
    <name type="scientific">Xanthomonas oryzae pv. oryzicola (strain BLS256)</name>
    <dbReference type="NCBI Taxonomy" id="383407"/>
    <lineage>
        <taxon>Bacteria</taxon>
        <taxon>Pseudomonadati</taxon>
        <taxon>Pseudomonadota</taxon>
        <taxon>Gammaproteobacteria</taxon>
        <taxon>Lysobacterales</taxon>
        <taxon>Lysobacteraceae</taxon>
        <taxon>Xanthomonas</taxon>
    </lineage>
</organism>
<accession>G7TGF0</accession>
<name>G7TGF0_XANOB</name>
<dbReference type="Proteomes" id="UP000008851">
    <property type="component" value="Chromosome"/>
</dbReference>
<evidence type="ECO:0000313" key="1">
    <source>
        <dbReference type="EMBL" id="AEQ97897.1"/>
    </source>
</evidence>
<reference evidence="1 2" key="1">
    <citation type="journal article" date="2011" name="J. Bacteriol.">
        <title>Two new complete genome sequences offer insight into host and tissue specificity of plant pathogenic Xanthomonas spp.</title>
        <authorList>
            <person name="Bogdanove A.J."/>
            <person name="Koebnik R."/>
            <person name="Lu H."/>
            <person name="Furutani A."/>
            <person name="Angiuoli S.V."/>
            <person name="Patil P.B."/>
            <person name="Van Sluys M.A."/>
            <person name="Ryan R.P."/>
            <person name="Meyer D.F."/>
            <person name="Han S.W."/>
            <person name="Aparna G."/>
            <person name="Rajaram M."/>
            <person name="Delcher A.L."/>
            <person name="Phillippy A.M."/>
            <person name="Puiu D."/>
            <person name="Schatz M.C."/>
            <person name="Shumway M."/>
            <person name="Sommer D.D."/>
            <person name="Trapnell C."/>
            <person name="Benahmed F."/>
            <person name="Dimitrov G."/>
            <person name="Madupu R."/>
            <person name="Radune D."/>
            <person name="Sullivan S."/>
            <person name="Jha G."/>
            <person name="Ishihara H."/>
            <person name="Lee S.W."/>
            <person name="Pandey A."/>
            <person name="Sharma V."/>
            <person name="Sriariyanun M."/>
            <person name="Szurek B."/>
            <person name="Vera-Cruz C.M."/>
            <person name="Dorman K.S."/>
            <person name="Ronald P.C."/>
            <person name="Verdier V."/>
            <person name="Dow J.M."/>
            <person name="Sonti R.V."/>
            <person name="Tsuge S."/>
            <person name="Brendel V.P."/>
            <person name="Rabinowicz P.D."/>
            <person name="Leach J.E."/>
            <person name="White F.F."/>
            <person name="Salzberg S.L."/>
        </authorList>
    </citation>
    <scope>NUCLEOTIDE SEQUENCE [LARGE SCALE GENOMIC DNA]</scope>
    <source>
        <strain evidence="1 2">BLS256</strain>
    </source>
</reference>
<dbReference type="HOGENOM" id="CLU_2921703_0_0_6"/>